<comment type="function">
    <text evidence="8">Catalyzes the aldol cleavage of 4-hydroxy-4-methyl-2-oxoglutarate (HMG) into 2 molecules of pyruvate. Also contains a secondary oxaloacetate (OAA) decarboxylase activity due to the common pyruvate enolate transition state formed following C-C bond cleavage in the retro-aldol and decarboxylation reactions.</text>
</comment>
<gene>
    <name evidence="14" type="ORF">EYB31_11115</name>
</gene>
<evidence type="ECO:0000256" key="9">
    <source>
        <dbReference type="ARBA" id="ARBA00029596"/>
    </source>
</evidence>
<evidence type="ECO:0000256" key="12">
    <source>
        <dbReference type="ARBA" id="ARBA00047973"/>
    </source>
</evidence>
<comment type="similarity">
    <text evidence="3">Belongs to the class II aldolase/RraA-like family.</text>
</comment>
<dbReference type="InterPro" id="IPR005493">
    <property type="entry name" value="RraA/RraA-like"/>
</dbReference>
<evidence type="ECO:0000256" key="1">
    <source>
        <dbReference type="ARBA" id="ARBA00001342"/>
    </source>
</evidence>
<comment type="cofactor">
    <cofactor evidence="2">
        <name>a divalent metal cation</name>
        <dbReference type="ChEBI" id="CHEBI:60240"/>
    </cofactor>
</comment>
<comment type="catalytic activity">
    <reaction evidence="12">
        <text>oxaloacetate + H(+) = pyruvate + CO2</text>
        <dbReference type="Rhea" id="RHEA:15641"/>
        <dbReference type="ChEBI" id="CHEBI:15361"/>
        <dbReference type="ChEBI" id="CHEBI:15378"/>
        <dbReference type="ChEBI" id="CHEBI:16452"/>
        <dbReference type="ChEBI" id="CHEBI:16526"/>
        <dbReference type="EC" id="4.1.1.112"/>
    </reaction>
</comment>
<dbReference type="EMBL" id="SIRE01000007">
    <property type="protein sequence ID" value="TBL79454.1"/>
    <property type="molecule type" value="Genomic_DNA"/>
</dbReference>
<evidence type="ECO:0000313" key="14">
    <source>
        <dbReference type="EMBL" id="TBL79454.1"/>
    </source>
</evidence>
<evidence type="ECO:0000256" key="4">
    <source>
        <dbReference type="ARBA" id="ARBA00011233"/>
    </source>
</evidence>
<evidence type="ECO:0000256" key="2">
    <source>
        <dbReference type="ARBA" id="ARBA00001968"/>
    </source>
</evidence>
<accession>A0A4Q9DRN2</accession>
<evidence type="ECO:0000256" key="11">
    <source>
        <dbReference type="ARBA" id="ARBA00032305"/>
    </source>
</evidence>
<dbReference type="OrthoDB" id="9784786at2"/>
<keyword evidence="13" id="KW-0460">Magnesium</keyword>
<comment type="catalytic activity">
    <reaction evidence="1">
        <text>4-hydroxy-4-methyl-2-oxoglutarate = 2 pyruvate</text>
        <dbReference type="Rhea" id="RHEA:22748"/>
        <dbReference type="ChEBI" id="CHEBI:15361"/>
        <dbReference type="ChEBI" id="CHEBI:58276"/>
        <dbReference type="EC" id="4.1.3.17"/>
    </reaction>
</comment>
<comment type="subunit">
    <text evidence="4">Homotrimer.</text>
</comment>
<keyword evidence="13" id="KW-0479">Metal-binding</keyword>
<organism evidence="14 15">
    <name type="scientific">Paenibacillus thalictri</name>
    <dbReference type="NCBI Taxonomy" id="2527873"/>
    <lineage>
        <taxon>Bacteria</taxon>
        <taxon>Bacillati</taxon>
        <taxon>Bacillota</taxon>
        <taxon>Bacilli</taxon>
        <taxon>Bacillales</taxon>
        <taxon>Paenibacillaceae</taxon>
        <taxon>Paenibacillus</taxon>
    </lineage>
</organism>
<dbReference type="GO" id="GO:0047443">
    <property type="term" value="F:4-hydroxy-4-methyl-2-oxoglutarate aldolase activity"/>
    <property type="evidence" value="ECO:0007669"/>
    <property type="project" value="UniProtKB-EC"/>
</dbReference>
<evidence type="ECO:0000256" key="6">
    <source>
        <dbReference type="ARBA" id="ARBA00012947"/>
    </source>
</evidence>
<comment type="caution">
    <text evidence="14">The sequence shown here is derived from an EMBL/GenBank/DDBJ whole genome shotgun (WGS) entry which is preliminary data.</text>
</comment>
<dbReference type="GO" id="GO:0008948">
    <property type="term" value="F:oxaloacetate decarboxylase activity"/>
    <property type="evidence" value="ECO:0007669"/>
    <property type="project" value="UniProtKB-EC"/>
</dbReference>
<dbReference type="EC" id="4.1.3.17" evidence="5"/>
<dbReference type="CDD" id="cd16841">
    <property type="entry name" value="RraA_family"/>
    <property type="match status" value="1"/>
</dbReference>
<evidence type="ECO:0000256" key="13">
    <source>
        <dbReference type="PIRSR" id="PIRSR605493-1"/>
    </source>
</evidence>
<proteinExistence type="inferred from homology"/>
<dbReference type="GO" id="GO:0046872">
    <property type="term" value="F:metal ion binding"/>
    <property type="evidence" value="ECO:0007669"/>
    <property type="project" value="UniProtKB-KW"/>
</dbReference>
<dbReference type="AlphaFoldDB" id="A0A4Q9DRN2"/>
<dbReference type="Gene3D" id="3.50.30.40">
    <property type="entry name" value="Ribonuclease E inhibitor RraA/RraA-like"/>
    <property type="match status" value="1"/>
</dbReference>
<evidence type="ECO:0000256" key="5">
    <source>
        <dbReference type="ARBA" id="ARBA00012213"/>
    </source>
</evidence>
<sequence length="229" mass="26137">MADDRKEILELFKDLRVADVRDGLDWNMLHHYGSVHYSFRPLFRTRVIGIAKTARYVPYMESVPTMSPEEYTKWVSWYYKEICTEPWQKEIEEGDFVCIDQSSVCVGIIGSNNSLNAYKNGAVGFISNGGPRDTDEIILQKIPFWSPFVSQGMDQGRIRYEAHNIPVSIGGVTIHPGDVVVADNDGIVVVPRQKARDVAKYARQEFENDKKGRRKLYEALGWELDATVL</sequence>
<name>A0A4Q9DRN2_9BACL</name>
<comment type="cofactor">
    <cofactor evidence="13">
        <name>Mg(2+)</name>
        <dbReference type="ChEBI" id="CHEBI:18420"/>
    </cofactor>
</comment>
<evidence type="ECO:0000256" key="3">
    <source>
        <dbReference type="ARBA" id="ARBA00008621"/>
    </source>
</evidence>
<dbReference type="RefSeq" id="WP_131013398.1">
    <property type="nucleotide sequence ID" value="NZ_SIRE01000007.1"/>
</dbReference>
<evidence type="ECO:0000256" key="7">
    <source>
        <dbReference type="ARBA" id="ARBA00016549"/>
    </source>
</evidence>
<dbReference type="InterPro" id="IPR036704">
    <property type="entry name" value="RraA/RraA-like_sf"/>
</dbReference>
<evidence type="ECO:0000256" key="10">
    <source>
        <dbReference type="ARBA" id="ARBA00030169"/>
    </source>
</evidence>
<dbReference type="Pfam" id="PF03737">
    <property type="entry name" value="RraA-like"/>
    <property type="match status" value="1"/>
</dbReference>
<feature type="binding site" evidence="13">
    <location>
        <position position="132"/>
    </location>
    <ligand>
        <name>substrate</name>
    </ligand>
</feature>
<protein>
    <recommendedName>
        <fullName evidence="7">Putative 4-hydroxy-4-methyl-2-oxoglutarate aldolase</fullName>
        <ecNumber evidence="6">4.1.1.112</ecNumber>
        <ecNumber evidence="5">4.1.3.17</ecNumber>
    </recommendedName>
    <alternativeName>
        <fullName evidence="11">Oxaloacetate decarboxylase</fullName>
    </alternativeName>
    <alternativeName>
        <fullName evidence="9">Regulator of ribonuclease activity homolog</fullName>
    </alternativeName>
    <alternativeName>
        <fullName evidence="10">RraA-like protein</fullName>
    </alternativeName>
</protein>
<dbReference type="SUPFAM" id="SSF89562">
    <property type="entry name" value="RraA-like"/>
    <property type="match status" value="1"/>
</dbReference>
<dbReference type="PANTHER" id="PTHR33254:SF4">
    <property type="entry name" value="4-HYDROXY-4-METHYL-2-OXOGLUTARATE ALDOLASE 3-RELATED"/>
    <property type="match status" value="1"/>
</dbReference>
<evidence type="ECO:0000256" key="8">
    <source>
        <dbReference type="ARBA" id="ARBA00025046"/>
    </source>
</evidence>
<feature type="binding site" evidence="13">
    <location>
        <position position="133"/>
    </location>
    <ligand>
        <name>Mg(2+)</name>
        <dbReference type="ChEBI" id="CHEBI:18420"/>
    </ligand>
</feature>
<dbReference type="PANTHER" id="PTHR33254">
    <property type="entry name" value="4-HYDROXY-4-METHYL-2-OXOGLUTARATE ALDOLASE 3-RELATED"/>
    <property type="match status" value="1"/>
</dbReference>
<keyword evidence="15" id="KW-1185">Reference proteome</keyword>
<dbReference type="EC" id="4.1.1.112" evidence="6"/>
<evidence type="ECO:0000313" key="15">
    <source>
        <dbReference type="Proteomes" id="UP000293142"/>
    </source>
</evidence>
<dbReference type="Proteomes" id="UP000293142">
    <property type="component" value="Unassembled WGS sequence"/>
</dbReference>
<reference evidence="14 15" key="1">
    <citation type="submission" date="2019-02" db="EMBL/GenBank/DDBJ databases">
        <title>Paenibacillus sp. nov., isolated from surface-sterilized tissue of Thalictrum simplex L.</title>
        <authorList>
            <person name="Tuo L."/>
        </authorList>
    </citation>
    <scope>NUCLEOTIDE SEQUENCE [LARGE SCALE GENOMIC DNA]</scope>
    <source>
        <strain evidence="14 15">N2SHLJ1</strain>
    </source>
</reference>